<comment type="caution">
    <text evidence="2">The sequence shown here is derived from an EMBL/GenBank/DDBJ whole genome shotgun (WGS) entry which is preliminary data.</text>
</comment>
<evidence type="ECO:0000256" key="1">
    <source>
        <dbReference type="SAM" id="Phobius"/>
    </source>
</evidence>
<feature type="transmembrane region" description="Helical" evidence="1">
    <location>
        <begin position="12"/>
        <end position="33"/>
    </location>
</feature>
<evidence type="ECO:0000313" key="3">
    <source>
        <dbReference type="Proteomes" id="UP000305778"/>
    </source>
</evidence>
<keyword evidence="3" id="KW-1185">Reference proteome</keyword>
<keyword evidence="1" id="KW-0812">Transmembrane</keyword>
<accession>A0A4U0S041</accession>
<organism evidence="2 3">
    <name type="scientific">Actinacidiphila oryziradicis</name>
    <dbReference type="NCBI Taxonomy" id="2571141"/>
    <lineage>
        <taxon>Bacteria</taxon>
        <taxon>Bacillati</taxon>
        <taxon>Actinomycetota</taxon>
        <taxon>Actinomycetes</taxon>
        <taxon>Kitasatosporales</taxon>
        <taxon>Streptomycetaceae</taxon>
        <taxon>Actinacidiphila</taxon>
    </lineage>
</organism>
<dbReference type="EMBL" id="SUMC01000073">
    <property type="protein sequence ID" value="TKA01393.1"/>
    <property type="molecule type" value="Genomic_DNA"/>
</dbReference>
<sequence length="77" mass="7988">MKTVPHPRTGEGVAALGVLMLVVLEVAALSAAPARDRPVVGGALVGAAASAFIVVGALWHHYRRTAVRRVRGAGRPR</sequence>
<reference evidence="2 3" key="1">
    <citation type="submission" date="2019-04" db="EMBL/GenBank/DDBJ databases">
        <title>Streptomyces oryziradicis sp. nov., a novel actinomycete isolated from rhizosphere soil of rice (Oryza sativa L.).</title>
        <authorList>
            <person name="Li C."/>
        </authorList>
    </citation>
    <scope>NUCLEOTIDE SEQUENCE [LARGE SCALE GENOMIC DNA]</scope>
    <source>
        <strain evidence="2 3">NEAU-C40</strain>
    </source>
</reference>
<evidence type="ECO:0000313" key="2">
    <source>
        <dbReference type="EMBL" id="TKA01393.1"/>
    </source>
</evidence>
<keyword evidence="1" id="KW-0472">Membrane</keyword>
<protein>
    <recommendedName>
        <fullName evidence="4">DUF2530 domain-containing protein</fullName>
    </recommendedName>
</protein>
<dbReference type="AlphaFoldDB" id="A0A4U0S041"/>
<gene>
    <name evidence="2" type="ORF">FCI23_40680</name>
</gene>
<dbReference type="Proteomes" id="UP000305778">
    <property type="component" value="Unassembled WGS sequence"/>
</dbReference>
<feature type="transmembrane region" description="Helical" evidence="1">
    <location>
        <begin position="39"/>
        <end position="59"/>
    </location>
</feature>
<name>A0A4U0S041_9ACTN</name>
<proteinExistence type="predicted"/>
<evidence type="ECO:0008006" key="4">
    <source>
        <dbReference type="Google" id="ProtNLM"/>
    </source>
</evidence>
<dbReference type="RefSeq" id="WP_136729164.1">
    <property type="nucleotide sequence ID" value="NZ_SUMC01000073.1"/>
</dbReference>
<keyword evidence="1" id="KW-1133">Transmembrane helix</keyword>